<accession>A0A448WRZ3</accession>
<gene>
    <name evidence="1" type="ORF">PXEA_LOCUS12178</name>
</gene>
<dbReference type="Proteomes" id="UP000784294">
    <property type="component" value="Unassembled WGS sequence"/>
</dbReference>
<evidence type="ECO:0000313" key="2">
    <source>
        <dbReference type="Proteomes" id="UP000784294"/>
    </source>
</evidence>
<name>A0A448WRZ3_9PLAT</name>
<dbReference type="AlphaFoldDB" id="A0A448WRZ3"/>
<evidence type="ECO:0000313" key="1">
    <source>
        <dbReference type="EMBL" id="VEL18738.1"/>
    </source>
</evidence>
<proteinExistence type="predicted"/>
<comment type="caution">
    <text evidence="1">The sequence shown here is derived from an EMBL/GenBank/DDBJ whole genome shotgun (WGS) entry which is preliminary data.</text>
</comment>
<organism evidence="1 2">
    <name type="scientific">Protopolystoma xenopodis</name>
    <dbReference type="NCBI Taxonomy" id="117903"/>
    <lineage>
        <taxon>Eukaryota</taxon>
        <taxon>Metazoa</taxon>
        <taxon>Spiralia</taxon>
        <taxon>Lophotrochozoa</taxon>
        <taxon>Platyhelminthes</taxon>
        <taxon>Monogenea</taxon>
        <taxon>Polyopisthocotylea</taxon>
        <taxon>Polystomatidea</taxon>
        <taxon>Polystomatidae</taxon>
        <taxon>Protopolystoma</taxon>
    </lineage>
</organism>
<keyword evidence="2" id="KW-1185">Reference proteome</keyword>
<reference evidence="1" key="1">
    <citation type="submission" date="2018-11" db="EMBL/GenBank/DDBJ databases">
        <authorList>
            <consortium name="Pathogen Informatics"/>
        </authorList>
    </citation>
    <scope>NUCLEOTIDE SEQUENCE</scope>
</reference>
<sequence>MPLFSLLLGPTLTTHLVTLISYRSHQLSPTVWALGLQFTPPPCQLICPPFQNVNTRLRDGACKPAVPSSSTPREIDNLALATAHHQTSVTNYDMAWSNADKLSSVLPSITLGKEVSVAC</sequence>
<dbReference type="EMBL" id="CAAALY010038400">
    <property type="protein sequence ID" value="VEL18738.1"/>
    <property type="molecule type" value="Genomic_DNA"/>
</dbReference>
<protein>
    <submittedName>
        <fullName evidence="1">Uncharacterized protein</fullName>
    </submittedName>
</protein>